<dbReference type="Proteomes" id="UP000263517">
    <property type="component" value="Unassembled WGS sequence"/>
</dbReference>
<dbReference type="PANTHER" id="PTHR43236:SF1">
    <property type="entry name" value="BLL7220 PROTEIN"/>
    <property type="match status" value="1"/>
</dbReference>
<reference evidence="2 3" key="1">
    <citation type="journal article" date="2018" name="Nat. Biotechnol.">
        <title>A standardized bacterial taxonomy based on genome phylogeny substantially revises the tree of life.</title>
        <authorList>
            <person name="Parks D.H."/>
            <person name="Chuvochina M."/>
            <person name="Waite D.W."/>
            <person name="Rinke C."/>
            <person name="Skarshewski A."/>
            <person name="Chaumeil P.A."/>
            <person name="Hugenholtz P."/>
        </authorList>
    </citation>
    <scope>NUCLEOTIDE SEQUENCE [LARGE SCALE GENOMIC DNA]</scope>
    <source>
        <strain evidence="2">UBA11978</strain>
    </source>
</reference>
<comment type="caution">
    <text evidence="2">The sequence shown here is derived from an EMBL/GenBank/DDBJ whole genome shotgun (WGS) entry which is preliminary data.</text>
</comment>
<dbReference type="Gene3D" id="1.10.10.2910">
    <property type="match status" value="1"/>
</dbReference>
<sequence length="268" mass="30685">MTIPRIKHYVENLYVDRYAITSPTEIDIEAIAFDRSATVLEGKLTGCEAMIIGAGDKATITVNEQSSPQRQRFSIGHELGHWFKDRGKVGNLCSKHDMDSPSGSGKQREVIANEYASELLLPTYLLTPILQKRPLDQSLLSEVVNLFDVSFMAALRRVIDSQYHMGFFAMYDSRGKRRLFKANKSLPYEFLPPQIAPEHSRVYELIHNGKESGYGLTDGEVWCKRDLTGLGVVHENAFHYHDDIYITLVWWEDDEPIWQFIQKEEIGE</sequence>
<protein>
    <recommendedName>
        <fullName evidence="1">IrrE N-terminal-like domain-containing protein</fullName>
    </recommendedName>
</protein>
<dbReference type="EMBL" id="DNAN01000632">
    <property type="protein sequence ID" value="HAW77650.1"/>
    <property type="molecule type" value="Genomic_DNA"/>
</dbReference>
<gene>
    <name evidence="2" type="ORF">DCW74_18185</name>
</gene>
<dbReference type="InterPro" id="IPR052345">
    <property type="entry name" value="Rad_response_metalloprotease"/>
</dbReference>
<evidence type="ECO:0000259" key="1">
    <source>
        <dbReference type="Pfam" id="PF06114"/>
    </source>
</evidence>
<dbReference type="RefSeq" id="WP_272969847.1">
    <property type="nucleotide sequence ID" value="NZ_CALBIY010000073.1"/>
</dbReference>
<feature type="domain" description="IrrE N-terminal-like" evidence="1">
    <location>
        <begin position="57"/>
        <end position="157"/>
    </location>
</feature>
<dbReference type="PANTHER" id="PTHR43236">
    <property type="entry name" value="ANTITOXIN HIGA1"/>
    <property type="match status" value="1"/>
</dbReference>
<evidence type="ECO:0000313" key="2">
    <source>
        <dbReference type="EMBL" id="HAW77650.1"/>
    </source>
</evidence>
<dbReference type="AlphaFoldDB" id="A0A350P8N3"/>
<dbReference type="Pfam" id="PF06114">
    <property type="entry name" value="Peptidase_M78"/>
    <property type="match status" value="1"/>
</dbReference>
<dbReference type="InterPro" id="IPR010359">
    <property type="entry name" value="IrrE_HExxH"/>
</dbReference>
<organism evidence="2 3">
    <name type="scientific">Alteromonas australica</name>
    <dbReference type="NCBI Taxonomy" id="589873"/>
    <lineage>
        <taxon>Bacteria</taxon>
        <taxon>Pseudomonadati</taxon>
        <taxon>Pseudomonadota</taxon>
        <taxon>Gammaproteobacteria</taxon>
        <taxon>Alteromonadales</taxon>
        <taxon>Alteromonadaceae</taxon>
        <taxon>Alteromonas/Salinimonas group</taxon>
        <taxon>Alteromonas</taxon>
    </lineage>
</organism>
<evidence type="ECO:0000313" key="3">
    <source>
        <dbReference type="Proteomes" id="UP000263517"/>
    </source>
</evidence>
<name>A0A350P8N3_9ALTE</name>
<accession>A0A350P8N3</accession>
<proteinExistence type="predicted"/>